<organism evidence="1">
    <name type="scientific">bioreactor metagenome</name>
    <dbReference type="NCBI Taxonomy" id="1076179"/>
    <lineage>
        <taxon>unclassified sequences</taxon>
        <taxon>metagenomes</taxon>
        <taxon>ecological metagenomes</taxon>
    </lineage>
</organism>
<dbReference type="AlphaFoldDB" id="A0A645F3L6"/>
<sequence>MQEELKQKLENANYEPAELVQEKEMIFPEEVWQQFSNGRWCFGCSNCNCN</sequence>
<comment type="caution">
    <text evidence="1">The sequence shown here is derived from an EMBL/GenBank/DDBJ whole genome shotgun (WGS) entry which is preliminary data.</text>
</comment>
<gene>
    <name evidence="1" type="ORF">SDC9_155295</name>
</gene>
<proteinExistence type="predicted"/>
<reference evidence="1" key="1">
    <citation type="submission" date="2019-08" db="EMBL/GenBank/DDBJ databases">
        <authorList>
            <person name="Kucharzyk K."/>
            <person name="Murdoch R.W."/>
            <person name="Higgins S."/>
            <person name="Loffler F."/>
        </authorList>
    </citation>
    <scope>NUCLEOTIDE SEQUENCE</scope>
</reference>
<dbReference type="EMBL" id="VSSQ01054030">
    <property type="protein sequence ID" value="MPN08019.1"/>
    <property type="molecule type" value="Genomic_DNA"/>
</dbReference>
<accession>A0A645F3L6</accession>
<name>A0A645F3L6_9ZZZZ</name>
<protein>
    <submittedName>
        <fullName evidence="1">Uncharacterized protein</fullName>
    </submittedName>
</protein>
<evidence type="ECO:0000313" key="1">
    <source>
        <dbReference type="EMBL" id="MPN08019.1"/>
    </source>
</evidence>